<dbReference type="RefSeq" id="WP_091583397.1">
    <property type="nucleotide sequence ID" value="NZ_FNDU01000004.1"/>
</dbReference>
<comment type="pathway">
    <text evidence="4">Amino-sugar metabolism; N-acetylneuraminate degradation; D-fructose 6-phosphate from N-acetylneuraminate: step 5/5.</text>
</comment>
<dbReference type="PANTHER" id="PTHR11280:SF5">
    <property type="entry name" value="GLUCOSAMINE-6-PHOSPHATE ISOMERASE"/>
    <property type="match status" value="1"/>
</dbReference>
<dbReference type="Proteomes" id="UP000199017">
    <property type="component" value="Unassembled WGS sequence"/>
</dbReference>
<keyword evidence="2 4" id="KW-0378">Hydrolase</keyword>
<dbReference type="GO" id="GO:0005737">
    <property type="term" value="C:cytoplasm"/>
    <property type="evidence" value="ECO:0007669"/>
    <property type="project" value="TreeGrafter"/>
</dbReference>
<comment type="caution">
    <text evidence="4">Lacks conserved residue(s) required for the propagation of feature annotation.</text>
</comment>
<dbReference type="STRING" id="930129.SAMN05216352_10457"/>
<dbReference type="UniPathway" id="UPA00629">
    <property type="reaction ID" value="UER00684"/>
</dbReference>
<evidence type="ECO:0000256" key="4">
    <source>
        <dbReference type="HAMAP-Rule" id="MF_01241"/>
    </source>
</evidence>
<evidence type="ECO:0000256" key="3">
    <source>
        <dbReference type="ARBA" id="ARBA00023277"/>
    </source>
</evidence>
<evidence type="ECO:0000256" key="2">
    <source>
        <dbReference type="ARBA" id="ARBA00022801"/>
    </source>
</evidence>
<dbReference type="GO" id="GO:0004342">
    <property type="term" value="F:glucosamine-6-phosphate deaminase activity"/>
    <property type="evidence" value="ECO:0007669"/>
    <property type="project" value="UniProtKB-UniRule"/>
</dbReference>
<evidence type="ECO:0000313" key="6">
    <source>
        <dbReference type="EMBL" id="SDI00293.1"/>
    </source>
</evidence>
<dbReference type="GO" id="GO:0042802">
    <property type="term" value="F:identical protein binding"/>
    <property type="evidence" value="ECO:0007669"/>
    <property type="project" value="TreeGrafter"/>
</dbReference>
<keyword evidence="7" id="KW-1185">Reference proteome</keyword>
<dbReference type="EC" id="3.5.99.6" evidence="4"/>
<feature type="active site" description="Proton acceptor; for enolization step" evidence="4">
    <location>
        <position position="67"/>
    </location>
</feature>
<evidence type="ECO:0000259" key="5">
    <source>
        <dbReference type="Pfam" id="PF01182"/>
    </source>
</evidence>
<evidence type="ECO:0000313" key="7">
    <source>
        <dbReference type="Proteomes" id="UP000199017"/>
    </source>
</evidence>
<dbReference type="OrthoDB" id="9791139at2"/>
<dbReference type="GO" id="GO:0006043">
    <property type="term" value="P:glucosamine catabolic process"/>
    <property type="evidence" value="ECO:0007669"/>
    <property type="project" value="TreeGrafter"/>
</dbReference>
<dbReference type="NCBIfam" id="TIGR00502">
    <property type="entry name" value="nagB"/>
    <property type="match status" value="1"/>
</dbReference>
<keyword evidence="3 4" id="KW-0119">Carbohydrate metabolism</keyword>
<gene>
    <name evidence="4" type="primary">nagB</name>
    <name evidence="6" type="ORF">SAMN05216352_10457</name>
</gene>
<dbReference type="InterPro" id="IPR018321">
    <property type="entry name" value="Glucosamine6P_isomerase_CS"/>
</dbReference>
<dbReference type="PANTHER" id="PTHR11280">
    <property type="entry name" value="GLUCOSAMINE-6-PHOSPHATE ISOMERASE"/>
    <property type="match status" value="1"/>
</dbReference>
<dbReference type="PROSITE" id="PS01161">
    <property type="entry name" value="GLC_GALNAC_ISOMERASE"/>
    <property type="match status" value="1"/>
</dbReference>
<evidence type="ECO:0000256" key="1">
    <source>
        <dbReference type="ARBA" id="ARBA00000644"/>
    </source>
</evidence>
<dbReference type="HAMAP" id="MF_01241">
    <property type="entry name" value="GlcN6P_deamin"/>
    <property type="match status" value="1"/>
</dbReference>
<dbReference type="InterPro" id="IPR004547">
    <property type="entry name" value="Glucosamine6P_isomerase"/>
</dbReference>
<comment type="similarity">
    <text evidence="4">Belongs to the glucosamine/galactosamine-6-phosphate isomerase family. NagB subfamily.</text>
</comment>
<comment type="catalytic activity">
    <reaction evidence="1 4">
        <text>alpha-D-glucosamine 6-phosphate + H2O = beta-D-fructose 6-phosphate + NH4(+)</text>
        <dbReference type="Rhea" id="RHEA:12172"/>
        <dbReference type="ChEBI" id="CHEBI:15377"/>
        <dbReference type="ChEBI" id="CHEBI:28938"/>
        <dbReference type="ChEBI" id="CHEBI:57634"/>
        <dbReference type="ChEBI" id="CHEBI:75989"/>
        <dbReference type="EC" id="3.5.99.6"/>
    </reaction>
</comment>
<feature type="active site" description="For ring-opening step" evidence="4">
    <location>
        <position position="136"/>
    </location>
</feature>
<feature type="active site" description="Proton acceptor; for ring-opening step" evidence="4">
    <location>
        <position position="138"/>
    </location>
</feature>
<feature type="domain" description="Glucosamine/galactosamine-6-phosphate isomerase" evidence="5">
    <location>
        <begin position="10"/>
        <end position="224"/>
    </location>
</feature>
<dbReference type="InterPro" id="IPR006148">
    <property type="entry name" value="Glc/Gal-6P_isomerase"/>
</dbReference>
<dbReference type="Pfam" id="PF01182">
    <property type="entry name" value="Glucosamine_iso"/>
    <property type="match status" value="1"/>
</dbReference>
<reference evidence="6 7" key="1">
    <citation type="submission" date="2016-10" db="EMBL/GenBank/DDBJ databases">
        <authorList>
            <person name="de Groot N.N."/>
        </authorList>
    </citation>
    <scope>NUCLEOTIDE SEQUENCE [LARGE SCALE GENOMIC DNA]</scope>
    <source>
        <strain evidence="7">P4B,CCM 7963,CECT 7998,DSM 25260,IBRC-M 10614,KCTC 13821</strain>
    </source>
</reference>
<name>A0A1G8H0Y0_9BACI</name>
<dbReference type="CDD" id="cd01399">
    <property type="entry name" value="GlcN6P_deaminase"/>
    <property type="match status" value="1"/>
</dbReference>
<dbReference type="Gene3D" id="3.40.50.1360">
    <property type="match status" value="1"/>
</dbReference>
<dbReference type="GO" id="GO:0006046">
    <property type="term" value="P:N-acetylglucosamine catabolic process"/>
    <property type="evidence" value="ECO:0007669"/>
    <property type="project" value="UniProtKB-UniRule"/>
</dbReference>
<feature type="active site" description="For ring-opening step" evidence="4">
    <location>
        <position position="143"/>
    </location>
</feature>
<organism evidence="6 7">
    <name type="scientific">Alteribacillus bidgolensis</name>
    <dbReference type="NCBI Taxonomy" id="930129"/>
    <lineage>
        <taxon>Bacteria</taxon>
        <taxon>Bacillati</taxon>
        <taxon>Bacillota</taxon>
        <taxon>Bacilli</taxon>
        <taxon>Bacillales</taxon>
        <taxon>Bacillaceae</taxon>
        <taxon>Alteribacillus</taxon>
    </lineage>
</organism>
<dbReference type="FunFam" id="3.40.50.1360:FF:000003">
    <property type="entry name" value="Glucosamine-6-phosphate deaminase"/>
    <property type="match status" value="1"/>
</dbReference>
<dbReference type="AlphaFoldDB" id="A0A1G8H0Y0"/>
<dbReference type="GO" id="GO:0005975">
    <property type="term" value="P:carbohydrate metabolic process"/>
    <property type="evidence" value="ECO:0007669"/>
    <property type="project" value="InterPro"/>
</dbReference>
<dbReference type="GO" id="GO:0019262">
    <property type="term" value="P:N-acetylneuraminate catabolic process"/>
    <property type="evidence" value="ECO:0007669"/>
    <property type="project" value="UniProtKB-UniRule"/>
</dbReference>
<sequence>MEIVRVTNYEEMSEYAAELLFRKVQTQPNVVLGLATGGTPEGTYEAFIEKAKRNDLDLSQITTFNLDEYEGLASDHPNSYHAYMKEHLFHPLDLKSEQTHLPKGNAADLEAEAKSYEQLIEDYGGIDLQLLGIGENGHIGFNEPGTPHHSRTHIVELKESTREANARYFENKSEVPKRAITMGIASIMDSRCILLLASGERKKQAMKNLLEGDINETFPASILRSHPYVTIIADEEALSAVSEREWKKHDSLNVL</sequence>
<dbReference type="EMBL" id="FNDU01000004">
    <property type="protein sequence ID" value="SDI00293.1"/>
    <property type="molecule type" value="Genomic_DNA"/>
</dbReference>
<accession>A0A1G8H0Y0</accession>
<comment type="function">
    <text evidence="4">Catalyzes the reversible isomerization-deamination of glucosamine 6-phosphate (GlcN6P) to form fructose 6-phosphate (Fru6P) and ammonium ion.</text>
</comment>
<proteinExistence type="inferred from homology"/>
<dbReference type="SUPFAM" id="SSF100950">
    <property type="entry name" value="NagB/RpiA/CoA transferase-like"/>
    <property type="match status" value="1"/>
</dbReference>
<dbReference type="InterPro" id="IPR037171">
    <property type="entry name" value="NagB/RpiA_transferase-like"/>
</dbReference>
<protein>
    <recommendedName>
        <fullName evidence="4">Glucosamine-6-phosphate deaminase</fullName>
        <ecNumber evidence="4">3.5.99.6</ecNumber>
    </recommendedName>
    <alternativeName>
        <fullName evidence="4">GlcN6P deaminase</fullName>
        <shortName evidence="4">GNPDA</shortName>
    </alternativeName>
    <alternativeName>
        <fullName evidence="4">Glucosamine-6-phosphate isomerase</fullName>
    </alternativeName>
</protein>